<dbReference type="GO" id="GO:0070652">
    <property type="term" value="C:HAUS complex"/>
    <property type="evidence" value="ECO:0007669"/>
    <property type="project" value="InterPro"/>
</dbReference>
<name>A0A9P3LSV1_9FUNG</name>
<dbReference type="Proteomes" id="UP000827284">
    <property type="component" value="Unassembled WGS sequence"/>
</dbReference>
<evidence type="ECO:0000256" key="5">
    <source>
        <dbReference type="ARBA" id="ARBA00022701"/>
    </source>
</evidence>
<dbReference type="GO" id="GO:0051301">
    <property type="term" value="P:cell division"/>
    <property type="evidence" value="ECO:0007669"/>
    <property type="project" value="UniProtKB-KW"/>
</dbReference>
<dbReference type="PANTHER" id="PTHR31570">
    <property type="entry name" value="HAUS AUGMIN-LIKE COMPLEX SUBUNIT 1"/>
    <property type="match status" value="1"/>
</dbReference>
<keyword evidence="4" id="KW-0132">Cell division</keyword>
<evidence type="ECO:0000256" key="3">
    <source>
        <dbReference type="ARBA" id="ARBA00022490"/>
    </source>
</evidence>
<dbReference type="GO" id="GO:0005874">
    <property type="term" value="C:microtubule"/>
    <property type="evidence" value="ECO:0007669"/>
    <property type="project" value="UniProtKB-KW"/>
</dbReference>
<feature type="coiled-coil region" evidence="10">
    <location>
        <begin position="134"/>
        <end position="161"/>
    </location>
</feature>
<evidence type="ECO:0000256" key="1">
    <source>
        <dbReference type="ARBA" id="ARBA00004186"/>
    </source>
</evidence>
<dbReference type="PANTHER" id="PTHR31570:SF1">
    <property type="entry name" value="HAUS AUGMIN-LIKE COMPLEX SUBUNIT 1"/>
    <property type="match status" value="1"/>
</dbReference>
<evidence type="ECO:0000256" key="2">
    <source>
        <dbReference type="ARBA" id="ARBA00005479"/>
    </source>
</evidence>
<dbReference type="GO" id="GO:0005829">
    <property type="term" value="C:cytosol"/>
    <property type="evidence" value="ECO:0007669"/>
    <property type="project" value="TreeGrafter"/>
</dbReference>
<keyword evidence="7 10" id="KW-0175">Coiled coil</keyword>
<evidence type="ECO:0000313" key="11">
    <source>
        <dbReference type="EMBL" id="GJJ68980.1"/>
    </source>
</evidence>
<dbReference type="InterPro" id="IPR026243">
    <property type="entry name" value="HAUS1"/>
</dbReference>
<evidence type="ECO:0000256" key="10">
    <source>
        <dbReference type="SAM" id="Coils"/>
    </source>
</evidence>
<dbReference type="EMBL" id="BQFW01000002">
    <property type="protein sequence ID" value="GJJ68980.1"/>
    <property type="molecule type" value="Genomic_DNA"/>
</dbReference>
<evidence type="ECO:0000256" key="8">
    <source>
        <dbReference type="ARBA" id="ARBA00023212"/>
    </source>
</evidence>
<comment type="subcellular location">
    <subcellularLocation>
        <location evidence="1">Cytoplasm</location>
        <location evidence="1">Cytoskeleton</location>
        <location evidence="1">Spindle</location>
    </subcellularLocation>
</comment>
<comment type="similarity">
    <text evidence="2">Belongs to the HAUS1 family.</text>
</comment>
<evidence type="ECO:0000256" key="4">
    <source>
        <dbReference type="ARBA" id="ARBA00022618"/>
    </source>
</evidence>
<evidence type="ECO:0000256" key="7">
    <source>
        <dbReference type="ARBA" id="ARBA00023054"/>
    </source>
</evidence>
<keyword evidence="6" id="KW-0498">Mitosis</keyword>
<reference evidence="11" key="2">
    <citation type="journal article" date="2022" name="Microbiol. Resour. Announc.">
        <title>Whole-Genome Sequence of Entomortierella parvispora E1425, a Mucoromycotan Fungus Associated with Burkholderiaceae-Related Endosymbiotic Bacteria.</title>
        <authorList>
            <person name="Herlambang A."/>
            <person name="Guo Y."/>
            <person name="Takashima Y."/>
            <person name="Narisawa K."/>
            <person name="Ohta H."/>
            <person name="Nishizawa T."/>
        </authorList>
    </citation>
    <scope>NUCLEOTIDE SEQUENCE</scope>
    <source>
        <strain evidence="11">E1425</strain>
    </source>
</reference>
<keyword evidence="9" id="KW-0131">Cell cycle</keyword>
<evidence type="ECO:0000313" key="12">
    <source>
        <dbReference type="Proteomes" id="UP000827284"/>
    </source>
</evidence>
<accession>A0A9P3LSV1</accession>
<feature type="coiled-coil region" evidence="10">
    <location>
        <begin position="215"/>
        <end position="273"/>
    </location>
</feature>
<evidence type="ECO:0000256" key="9">
    <source>
        <dbReference type="ARBA" id="ARBA00023306"/>
    </source>
</evidence>
<keyword evidence="5" id="KW-0493">Microtubule</keyword>
<keyword evidence="3" id="KW-0963">Cytoplasm</keyword>
<keyword evidence="12" id="KW-1185">Reference proteome</keyword>
<gene>
    <name evidence="11" type="ORF">EMPS_01326</name>
</gene>
<dbReference type="PRINTS" id="PR02087">
    <property type="entry name" value="HAUSAUGMINL1"/>
</dbReference>
<organism evidence="11 12">
    <name type="scientific">Entomortierella parvispora</name>
    <dbReference type="NCBI Taxonomy" id="205924"/>
    <lineage>
        <taxon>Eukaryota</taxon>
        <taxon>Fungi</taxon>
        <taxon>Fungi incertae sedis</taxon>
        <taxon>Mucoromycota</taxon>
        <taxon>Mortierellomycotina</taxon>
        <taxon>Mortierellomycetes</taxon>
        <taxon>Mortierellales</taxon>
        <taxon>Mortierellaceae</taxon>
        <taxon>Entomortierella</taxon>
    </lineage>
</organism>
<dbReference type="AlphaFoldDB" id="A0A9P3LSV1"/>
<evidence type="ECO:0000256" key="6">
    <source>
        <dbReference type="ARBA" id="ARBA00022776"/>
    </source>
</evidence>
<proteinExistence type="inferred from homology"/>
<dbReference type="GO" id="GO:0005819">
    <property type="term" value="C:spindle"/>
    <property type="evidence" value="ECO:0007669"/>
    <property type="project" value="UniProtKB-SubCell"/>
</dbReference>
<keyword evidence="8" id="KW-0206">Cytoskeleton</keyword>
<sequence>MDWSQIDRWLQNKYGSEVIPSFERTEESGRVLSELMKLNEAQDSQAKKAITALRQLSSSYRREDTRLKEVLMLFDLHRENLPAETLRQLADLADLAMILGLDDTRLESFQAGLSQLHLDLIYHTRAQRLQEARLESIERSQEKAQRDVEDLRELQHRWMEERESTGDMELRTRRRSTELSKIHSAEDEVQLQNLEKRQREEGLDVNAQGLSVSQLEASERRVHEYQEQVEAQNKMLSAYQQLPPDYSLATLKVREATMKLDELSAEHESLVGRMADSL</sequence>
<dbReference type="GO" id="GO:0051225">
    <property type="term" value="P:spindle assembly"/>
    <property type="evidence" value="ECO:0007669"/>
    <property type="project" value="InterPro"/>
</dbReference>
<reference evidence="11" key="1">
    <citation type="submission" date="2021-11" db="EMBL/GenBank/DDBJ databases">
        <authorList>
            <person name="Herlambang A."/>
            <person name="Guo Y."/>
            <person name="Takashima Y."/>
            <person name="Nishizawa T."/>
        </authorList>
    </citation>
    <scope>NUCLEOTIDE SEQUENCE</scope>
    <source>
        <strain evidence="11">E1425</strain>
    </source>
</reference>
<dbReference type="Pfam" id="PF25762">
    <property type="entry name" value="HAUS1"/>
    <property type="match status" value="1"/>
</dbReference>
<protein>
    <submittedName>
        <fullName evidence="11">HAUS augmin-like complex subunit 1</fullName>
    </submittedName>
</protein>
<dbReference type="OrthoDB" id="5372507at2759"/>
<comment type="caution">
    <text evidence="11">The sequence shown here is derived from an EMBL/GenBank/DDBJ whole genome shotgun (WGS) entry which is preliminary data.</text>
</comment>